<dbReference type="Gene3D" id="2.130.10.30">
    <property type="entry name" value="Regulator of chromosome condensation 1/beta-lactamase-inhibitor protein II"/>
    <property type="match status" value="1"/>
</dbReference>
<feature type="non-terminal residue" evidence="1">
    <location>
        <position position="227"/>
    </location>
</feature>
<name>A0A4Q1KEY8_9FLAO</name>
<dbReference type="Pfam" id="PF13540">
    <property type="entry name" value="RCC1_2"/>
    <property type="match status" value="2"/>
</dbReference>
<dbReference type="SUPFAM" id="SSF50985">
    <property type="entry name" value="RCC1/BLIP-II"/>
    <property type="match status" value="1"/>
</dbReference>
<dbReference type="InterPro" id="IPR009091">
    <property type="entry name" value="RCC1/BLIP-II"/>
</dbReference>
<proteinExistence type="predicted"/>
<dbReference type="PANTHER" id="PTHR45982:SF1">
    <property type="entry name" value="REGULATOR OF CHROMOSOME CONDENSATION"/>
    <property type="match status" value="1"/>
</dbReference>
<evidence type="ECO:0008006" key="3">
    <source>
        <dbReference type="Google" id="ProtNLM"/>
    </source>
</evidence>
<comment type="caution">
    <text evidence="1">The sequence shown here is derived from an EMBL/GenBank/DDBJ whole genome shotgun (WGS) entry which is preliminary data.</text>
</comment>
<evidence type="ECO:0000313" key="2">
    <source>
        <dbReference type="Proteomes" id="UP000289734"/>
    </source>
</evidence>
<dbReference type="PANTHER" id="PTHR45982">
    <property type="entry name" value="REGULATOR OF CHROMOSOME CONDENSATION"/>
    <property type="match status" value="1"/>
</dbReference>
<keyword evidence="2" id="KW-1185">Reference proteome</keyword>
<dbReference type="EMBL" id="SBKQ01000026">
    <property type="protein sequence ID" value="RXR27281.1"/>
    <property type="molecule type" value="Genomic_DNA"/>
</dbReference>
<dbReference type="GO" id="GO:0005737">
    <property type="term" value="C:cytoplasm"/>
    <property type="evidence" value="ECO:0007669"/>
    <property type="project" value="TreeGrafter"/>
</dbReference>
<dbReference type="InterPro" id="IPR000408">
    <property type="entry name" value="Reg_chr_condens"/>
</dbReference>
<dbReference type="AlphaFoldDB" id="A0A4Q1KEY8"/>
<sequence>MTELFGVFGGGAGRLATGSAAGLGTPTQLPQLPNGEWLQAIPSPSSSLFRKNDGSIWAVGQNVANLGLGSTQAIYYTLTQSGSATDWLSIEDSSRHSMALKNNGTLWTCGGNSSGQLGFGNNTSVSVWTQVGTSTNWAKVKCGREHTLAIDNQGTLWAWGRNNFGQLGDGTTTNRTTPIQIGQTCTLSVPSHDQKVMQLLLNPVGELAQISFVYDGVKKLTVYNTTG</sequence>
<dbReference type="InterPro" id="IPR051553">
    <property type="entry name" value="Ran_GTPase-activating"/>
</dbReference>
<protein>
    <recommendedName>
        <fullName evidence="3">Chromosome condensation regulator RCC1</fullName>
    </recommendedName>
</protein>
<organism evidence="1 2">
    <name type="scientific">Flavobacterium piscinae</name>
    <dbReference type="NCBI Taxonomy" id="2506424"/>
    <lineage>
        <taxon>Bacteria</taxon>
        <taxon>Pseudomonadati</taxon>
        <taxon>Bacteroidota</taxon>
        <taxon>Flavobacteriia</taxon>
        <taxon>Flavobacteriales</taxon>
        <taxon>Flavobacteriaceae</taxon>
        <taxon>Flavobacterium</taxon>
    </lineage>
</organism>
<dbReference type="PROSITE" id="PS50012">
    <property type="entry name" value="RCC1_3"/>
    <property type="match status" value="2"/>
</dbReference>
<accession>A0A4Q1KEY8</accession>
<dbReference type="RefSeq" id="WP_394343620.1">
    <property type="nucleotide sequence ID" value="NZ_SBKQ01000026.1"/>
</dbReference>
<dbReference type="Proteomes" id="UP000289734">
    <property type="component" value="Unassembled WGS sequence"/>
</dbReference>
<reference evidence="2" key="1">
    <citation type="submission" date="2019-01" db="EMBL/GenBank/DDBJ databases">
        <title>Cytophagaceae bacterium strain CAR-16.</title>
        <authorList>
            <person name="Chen W.-M."/>
        </authorList>
    </citation>
    <scope>NUCLEOTIDE SEQUENCE [LARGE SCALE GENOMIC DNA]</scope>
    <source>
        <strain evidence="2">ICH-30</strain>
    </source>
</reference>
<evidence type="ECO:0000313" key="1">
    <source>
        <dbReference type="EMBL" id="RXR27281.1"/>
    </source>
</evidence>
<gene>
    <name evidence="1" type="ORF">EQG68_14850</name>
</gene>
<dbReference type="GO" id="GO:0005085">
    <property type="term" value="F:guanyl-nucleotide exchange factor activity"/>
    <property type="evidence" value="ECO:0007669"/>
    <property type="project" value="TreeGrafter"/>
</dbReference>